<dbReference type="PANTHER" id="PTHR43814">
    <property type="entry name" value="ARGININOSUCCINATE LYASE"/>
    <property type="match status" value="1"/>
</dbReference>
<dbReference type="HAMAP" id="MF_00006">
    <property type="entry name" value="Arg_succ_lyase"/>
    <property type="match status" value="1"/>
</dbReference>
<dbReference type="InterPro" id="IPR022761">
    <property type="entry name" value="Fumarate_lyase_N"/>
</dbReference>
<dbReference type="Proteomes" id="UP001302349">
    <property type="component" value="Chromosome"/>
</dbReference>
<dbReference type="GO" id="GO:0004056">
    <property type="term" value="F:argininosuccinate lyase activity"/>
    <property type="evidence" value="ECO:0007669"/>
    <property type="project" value="UniProtKB-EC"/>
</dbReference>
<evidence type="ECO:0000256" key="1">
    <source>
        <dbReference type="ARBA" id="ARBA00000985"/>
    </source>
</evidence>
<dbReference type="InterPro" id="IPR020557">
    <property type="entry name" value="Fumarate_lyase_CS"/>
</dbReference>
<dbReference type="EMBL" id="CP136051">
    <property type="protein sequence ID" value="WOK07679.1"/>
    <property type="molecule type" value="Genomic_DNA"/>
</dbReference>
<keyword evidence="8" id="KW-1185">Reference proteome</keyword>
<protein>
    <recommendedName>
        <fullName evidence="3 5">Argininosuccinate lyase</fullName>
        <shortName evidence="5">ASAL</shortName>
        <ecNumber evidence="3 5">4.3.2.1</ecNumber>
    </recommendedName>
    <alternativeName>
        <fullName evidence="5">Arginosuccinase</fullName>
    </alternativeName>
</protein>
<organism evidence="7 8">
    <name type="scientific">Imperialibacter roseus</name>
    <dbReference type="NCBI Taxonomy" id="1324217"/>
    <lineage>
        <taxon>Bacteria</taxon>
        <taxon>Pseudomonadati</taxon>
        <taxon>Bacteroidota</taxon>
        <taxon>Cytophagia</taxon>
        <taxon>Cytophagales</taxon>
        <taxon>Flammeovirgaceae</taxon>
        <taxon>Imperialibacter</taxon>
    </lineage>
</organism>
<sequence length="445" mass="49591">MKLWDKNITTNQAVHQFTVGNDQVLDMQLAAFDIYGNMAHSRMLQSIGILTEGESKELHKGLLKLLAEVEAGNFSIAPDTEDIHSEVEFRLTETLGDLGKKIHTGRSRNDQVLVDLKMYVRAEIEEVVRLIEQLVRLLGEKSEAYKEVLLPGYTHFQVAMPSSVGLWLGAYGESLTDDLELLLGAYKQANKNPLGSGAGYGSSFPLDRDLTTRLLGFDAPNVNVVYAQMTRGKLERSTLYSLAGVAQSLAKLAYDNCLYMSQNYGFLSYPDELTTGSSIMPHKKNPDVWELIRAKCNEVSATPTVIQQVTGNLPSGYHRDFQVLKEYLMPSIQKVKDCLAMTHLMVSNVKVKTDLVAKPEYDYLFTVEKVNELVQAGMPFREAYREVAKEIGAGTYKPNRNIKHTHLGSVGSLGNERIKAMMEERVAAFNFGKVHSALDSLKKGQ</sequence>
<dbReference type="PRINTS" id="PR00145">
    <property type="entry name" value="ARGSUCLYASE"/>
</dbReference>
<dbReference type="InterPro" id="IPR024083">
    <property type="entry name" value="Fumarase/histidase_N"/>
</dbReference>
<evidence type="ECO:0000256" key="5">
    <source>
        <dbReference type="HAMAP-Rule" id="MF_00006"/>
    </source>
</evidence>
<dbReference type="Pfam" id="PF00206">
    <property type="entry name" value="Lyase_1"/>
    <property type="match status" value="1"/>
</dbReference>
<dbReference type="NCBIfam" id="TIGR00838">
    <property type="entry name" value="argH"/>
    <property type="match status" value="1"/>
</dbReference>
<dbReference type="Gene3D" id="1.10.275.10">
    <property type="entry name" value="Fumarase/aspartase (N-terminal domain)"/>
    <property type="match status" value="1"/>
</dbReference>
<keyword evidence="5" id="KW-0963">Cytoplasm</keyword>
<dbReference type="PRINTS" id="PR00149">
    <property type="entry name" value="FUMRATELYASE"/>
</dbReference>
<keyword evidence="5" id="KW-0028">Amino-acid biosynthesis</keyword>
<proteinExistence type="inferred from homology"/>
<keyword evidence="5 7" id="KW-0456">Lyase</keyword>
<dbReference type="EC" id="4.3.2.1" evidence="3 5"/>
<name>A0ABZ0IU61_9BACT</name>
<dbReference type="InterPro" id="IPR009049">
    <property type="entry name" value="Argininosuccinate_lyase"/>
</dbReference>
<evidence type="ECO:0000313" key="8">
    <source>
        <dbReference type="Proteomes" id="UP001302349"/>
    </source>
</evidence>
<keyword evidence="4 5" id="KW-0055">Arginine biosynthesis</keyword>
<evidence type="ECO:0000313" key="7">
    <source>
        <dbReference type="EMBL" id="WOK07679.1"/>
    </source>
</evidence>
<comment type="similarity">
    <text evidence="5">Belongs to the lyase 1 family. Argininosuccinate lyase subfamily.</text>
</comment>
<gene>
    <name evidence="5 7" type="primary">argH</name>
    <name evidence="7" type="ORF">RT717_03455</name>
</gene>
<dbReference type="Gene3D" id="1.20.200.10">
    <property type="entry name" value="Fumarase/aspartase (Central domain)"/>
    <property type="match status" value="1"/>
</dbReference>
<dbReference type="CDD" id="cd01359">
    <property type="entry name" value="Argininosuccinate_lyase"/>
    <property type="match status" value="1"/>
</dbReference>
<reference evidence="7 8" key="1">
    <citation type="journal article" date="2023" name="Microbiol. Resour. Announc.">
        <title>Complete Genome Sequence of Imperialibacter roseus strain P4T.</title>
        <authorList>
            <person name="Tizabi D.R."/>
            <person name="Bachvaroff T."/>
            <person name="Hill R.T."/>
        </authorList>
    </citation>
    <scope>NUCLEOTIDE SEQUENCE [LARGE SCALE GENOMIC DNA]</scope>
    <source>
        <strain evidence="7 8">P4T</strain>
    </source>
</reference>
<dbReference type="PANTHER" id="PTHR43814:SF1">
    <property type="entry name" value="ARGININOSUCCINATE LYASE"/>
    <property type="match status" value="1"/>
</dbReference>
<dbReference type="SUPFAM" id="SSF48557">
    <property type="entry name" value="L-aspartase-like"/>
    <property type="match status" value="1"/>
</dbReference>
<comment type="catalytic activity">
    <reaction evidence="1 5">
        <text>2-(N(omega)-L-arginino)succinate = fumarate + L-arginine</text>
        <dbReference type="Rhea" id="RHEA:24020"/>
        <dbReference type="ChEBI" id="CHEBI:29806"/>
        <dbReference type="ChEBI" id="CHEBI:32682"/>
        <dbReference type="ChEBI" id="CHEBI:57472"/>
        <dbReference type="EC" id="4.3.2.1"/>
    </reaction>
</comment>
<feature type="domain" description="Fumarate lyase N-terminal" evidence="6">
    <location>
        <begin position="24"/>
        <end position="299"/>
    </location>
</feature>
<dbReference type="InterPro" id="IPR000362">
    <property type="entry name" value="Fumarate_lyase_fam"/>
</dbReference>
<comment type="pathway">
    <text evidence="2 5">Amino-acid biosynthesis; L-arginine biosynthesis; L-arginine from L-ornithine and carbamoyl phosphate: step 3/3.</text>
</comment>
<comment type="subcellular location">
    <subcellularLocation>
        <location evidence="5">Cytoplasm</location>
    </subcellularLocation>
</comment>
<dbReference type="Gene3D" id="1.10.40.30">
    <property type="entry name" value="Fumarase/aspartase (C-terminal domain)"/>
    <property type="match status" value="1"/>
</dbReference>
<accession>A0ABZ0IU61</accession>
<dbReference type="InterPro" id="IPR008948">
    <property type="entry name" value="L-Aspartase-like"/>
</dbReference>
<dbReference type="PROSITE" id="PS00163">
    <property type="entry name" value="FUMARATE_LYASES"/>
    <property type="match status" value="1"/>
</dbReference>
<evidence type="ECO:0000256" key="4">
    <source>
        <dbReference type="ARBA" id="ARBA00022571"/>
    </source>
</evidence>
<evidence type="ECO:0000259" key="6">
    <source>
        <dbReference type="Pfam" id="PF00206"/>
    </source>
</evidence>
<evidence type="ECO:0000256" key="3">
    <source>
        <dbReference type="ARBA" id="ARBA00012338"/>
    </source>
</evidence>
<dbReference type="RefSeq" id="WP_317490344.1">
    <property type="nucleotide sequence ID" value="NZ_CP136051.1"/>
</dbReference>
<evidence type="ECO:0000256" key="2">
    <source>
        <dbReference type="ARBA" id="ARBA00004941"/>
    </source>
</evidence>